<dbReference type="InterPro" id="IPR008201">
    <property type="entry name" value="HepT-like"/>
</dbReference>
<dbReference type="Pfam" id="PF01934">
    <property type="entry name" value="HepT-like"/>
    <property type="match status" value="1"/>
</dbReference>
<dbReference type="InterPro" id="IPR052379">
    <property type="entry name" value="Type_VII_TA_RNase"/>
</dbReference>
<organism evidence="6 7">
    <name type="scientific">Halorubrum aquaticum</name>
    <dbReference type="NCBI Taxonomy" id="387340"/>
    <lineage>
        <taxon>Archaea</taxon>
        <taxon>Methanobacteriati</taxon>
        <taxon>Methanobacteriota</taxon>
        <taxon>Stenosarchaea group</taxon>
        <taxon>Halobacteria</taxon>
        <taxon>Halobacteriales</taxon>
        <taxon>Haloferacaceae</taxon>
        <taxon>Halorubrum</taxon>
    </lineage>
</organism>
<evidence type="ECO:0000256" key="3">
    <source>
        <dbReference type="ARBA" id="ARBA00022722"/>
    </source>
</evidence>
<sequence>MVDERVVSVKLEQIERYHGELNAKRETLSRREFLSSTTERRAVERMFENAIQACADLAQHVASREFGFDGTTSKGAIRVLAREGVIDEETAGTLVAAIGFRNVLAHEYGHVNYDEVYETLQTGLSVYDTYSQQVAQWMKKTS</sequence>
<keyword evidence="1" id="KW-0597">Phosphoprotein</keyword>
<evidence type="ECO:0000256" key="5">
    <source>
        <dbReference type="ARBA" id="ARBA00024207"/>
    </source>
</evidence>
<dbReference type="RefSeq" id="WP_149783842.1">
    <property type="nucleotide sequence ID" value="NZ_BAAADP010000001.1"/>
</dbReference>
<dbReference type="GO" id="GO:0016787">
    <property type="term" value="F:hydrolase activity"/>
    <property type="evidence" value="ECO:0007669"/>
    <property type="project" value="UniProtKB-KW"/>
</dbReference>
<evidence type="ECO:0000256" key="1">
    <source>
        <dbReference type="ARBA" id="ARBA00022553"/>
    </source>
</evidence>
<gene>
    <name evidence="6" type="ORF">SAMN04488066_104210</name>
</gene>
<protein>
    <submittedName>
        <fullName evidence="6">Uncharacterized conserved protein YutE, UPF0331/DUF86 family</fullName>
    </submittedName>
</protein>
<evidence type="ECO:0000313" key="7">
    <source>
        <dbReference type="Proteomes" id="UP000323537"/>
    </source>
</evidence>
<dbReference type="SUPFAM" id="SSF81593">
    <property type="entry name" value="Nucleotidyltransferase substrate binding subunit/domain"/>
    <property type="match status" value="1"/>
</dbReference>
<name>A0A1I3A6K0_9EURY</name>
<dbReference type="Proteomes" id="UP000323537">
    <property type="component" value="Unassembled WGS sequence"/>
</dbReference>
<evidence type="ECO:0000256" key="4">
    <source>
        <dbReference type="ARBA" id="ARBA00022801"/>
    </source>
</evidence>
<evidence type="ECO:0000313" key="6">
    <source>
        <dbReference type="EMBL" id="SFH45737.1"/>
    </source>
</evidence>
<dbReference type="GO" id="GO:0004540">
    <property type="term" value="F:RNA nuclease activity"/>
    <property type="evidence" value="ECO:0007669"/>
    <property type="project" value="InterPro"/>
</dbReference>
<accession>A0A1I3A6K0</accession>
<dbReference type="EMBL" id="FOPZ01000004">
    <property type="protein sequence ID" value="SFH45737.1"/>
    <property type="molecule type" value="Genomic_DNA"/>
</dbReference>
<dbReference type="Gene3D" id="1.20.120.580">
    <property type="entry name" value="bsu32300-like"/>
    <property type="match status" value="1"/>
</dbReference>
<dbReference type="NCBIfam" id="NF047751">
    <property type="entry name" value="HepT_toxin"/>
    <property type="match status" value="1"/>
</dbReference>
<dbReference type="InterPro" id="IPR037038">
    <property type="entry name" value="HepT-like_sf"/>
</dbReference>
<evidence type="ECO:0000256" key="2">
    <source>
        <dbReference type="ARBA" id="ARBA00022649"/>
    </source>
</evidence>
<dbReference type="AlphaFoldDB" id="A0A1I3A6K0"/>
<keyword evidence="2" id="KW-1277">Toxin-antitoxin system</keyword>
<dbReference type="PANTHER" id="PTHR33397">
    <property type="entry name" value="UPF0331 PROTEIN YUTE"/>
    <property type="match status" value="1"/>
</dbReference>
<keyword evidence="4" id="KW-0378">Hydrolase</keyword>
<dbReference type="PANTHER" id="PTHR33397:SF5">
    <property type="entry name" value="RNASE YUTE-RELATED"/>
    <property type="match status" value="1"/>
</dbReference>
<keyword evidence="3" id="KW-0540">Nuclease</keyword>
<keyword evidence="7" id="KW-1185">Reference proteome</keyword>
<dbReference type="GO" id="GO:0110001">
    <property type="term" value="C:toxin-antitoxin complex"/>
    <property type="evidence" value="ECO:0007669"/>
    <property type="project" value="InterPro"/>
</dbReference>
<dbReference type="OrthoDB" id="25331at2157"/>
<proteinExistence type="inferred from homology"/>
<comment type="similarity">
    <text evidence="5">Belongs to the HepT RNase toxin family.</text>
</comment>
<reference evidence="6 7" key="1">
    <citation type="submission" date="2016-10" db="EMBL/GenBank/DDBJ databases">
        <authorList>
            <person name="Varghese N."/>
            <person name="Submissions S."/>
        </authorList>
    </citation>
    <scope>NUCLEOTIDE SEQUENCE [LARGE SCALE GENOMIC DNA]</scope>
    <source>
        <strain evidence="6 7">CGMCC 1.6377</strain>
    </source>
</reference>